<name>A0ABQ2Z444_9GAMM</name>
<reference evidence="3" key="1">
    <citation type="journal article" date="2019" name="Int. J. Syst. Evol. Microbiol.">
        <title>The Global Catalogue of Microorganisms (GCM) 10K type strain sequencing project: providing services to taxonomists for standard genome sequencing and annotation.</title>
        <authorList>
            <consortium name="The Broad Institute Genomics Platform"/>
            <consortium name="The Broad Institute Genome Sequencing Center for Infectious Disease"/>
            <person name="Wu L."/>
            <person name="Ma J."/>
        </authorList>
    </citation>
    <scope>NUCLEOTIDE SEQUENCE [LARGE SCALE GENOMIC DNA]</scope>
    <source>
        <strain evidence="3">KCTC 22228</strain>
    </source>
</reference>
<comment type="caution">
    <text evidence="2">The sequence shown here is derived from an EMBL/GenBank/DDBJ whole genome shotgun (WGS) entry which is preliminary data.</text>
</comment>
<dbReference type="InterPro" id="IPR035959">
    <property type="entry name" value="RutC-like_sf"/>
</dbReference>
<organism evidence="2 3">
    <name type="scientific">Litchfieldella qijiaojingensis</name>
    <dbReference type="NCBI Taxonomy" id="980347"/>
    <lineage>
        <taxon>Bacteria</taxon>
        <taxon>Pseudomonadati</taxon>
        <taxon>Pseudomonadota</taxon>
        <taxon>Gammaproteobacteria</taxon>
        <taxon>Oceanospirillales</taxon>
        <taxon>Halomonadaceae</taxon>
        <taxon>Litchfieldella</taxon>
    </lineage>
</organism>
<dbReference type="Proteomes" id="UP000653056">
    <property type="component" value="Unassembled WGS sequence"/>
</dbReference>
<sequence length="135" mass="14291">MSDNNPSDIATVLTDQAPVPAGHYVQATVCGGMVHVSGQLPVRPDGTHAPEVSFQDQARQALDNLLAVVRASGSSPERLLKVTAYIVGVENWPQFNSVYAEALGDIKPARAVVPVPELHYGYLVEIDAVAAVDST</sequence>
<dbReference type="PANTHER" id="PTHR11803">
    <property type="entry name" value="2-IMINOBUTANOATE/2-IMINOPROPANOATE DEAMINASE RIDA"/>
    <property type="match status" value="1"/>
</dbReference>
<dbReference type="RefSeq" id="WP_189470836.1">
    <property type="nucleotide sequence ID" value="NZ_BMXS01000018.1"/>
</dbReference>
<dbReference type="Pfam" id="PF01042">
    <property type="entry name" value="Ribonuc_L-PSP"/>
    <property type="match status" value="1"/>
</dbReference>
<dbReference type="CDD" id="cd00448">
    <property type="entry name" value="YjgF_YER057c_UK114_family"/>
    <property type="match status" value="1"/>
</dbReference>
<gene>
    <name evidence="2" type="ORF">GCM10007160_31340</name>
</gene>
<evidence type="ECO:0000313" key="3">
    <source>
        <dbReference type="Proteomes" id="UP000653056"/>
    </source>
</evidence>
<dbReference type="InterPro" id="IPR006175">
    <property type="entry name" value="YjgF/YER057c/UK114"/>
</dbReference>
<keyword evidence="3" id="KW-1185">Reference proteome</keyword>
<comment type="similarity">
    <text evidence="1">Belongs to the RutC family.</text>
</comment>
<dbReference type="SUPFAM" id="SSF55298">
    <property type="entry name" value="YjgF-like"/>
    <property type="match status" value="1"/>
</dbReference>
<accession>A0ABQ2Z444</accession>
<proteinExistence type="inferred from homology"/>
<dbReference type="EMBL" id="BMXS01000018">
    <property type="protein sequence ID" value="GGY01258.1"/>
    <property type="molecule type" value="Genomic_DNA"/>
</dbReference>
<evidence type="ECO:0000313" key="2">
    <source>
        <dbReference type="EMBL" id="GGY01258.1"/>
    </source>
</evidence>
<dbReference type="PANTHER" id="PTHR11803:SF58">
    <property type="entry name" value="PROTEIN HMF1-RELATED"/>
    <property type="match status" value="1"/>
</dbReference>
<protein>
    <submittedName>
        <fullName evidence="2">Reactive intermediate/imine deaminase</fullName>
    </submittedName>
</protein>
<dbReference type="Gene3D" id="3.30.1330.40">
    <property type="entry name" value="RutC-like"/>
    <property type="match status" value="1"/>
</dbReference>
<evidence type="ECO:0000256" key="1">
    <source>
        <dbReference type="ARBA" id="ARBA00010552"/>
    </source>
</evidence>